<keyword evidence="3" id="KW-1003">Cell membrane</keyword>
<evidence type="ECO:0000256" key="3">
    <source>
        <dbReference type="ARBA" id="ARBA00022475"/>
    </source>
</evidence>
<dbReference type="PROSITE" id="PS50850">
    <property type="entry name" value="MFS"/>
    <property type="match status" value="1"/>
</dbReference>
<feature type="transmembrane region" description="Helical" evidence="10">
    <location>
        <begin position="41"/>
        <end position="62"/>
    </location>
</feature>
<feature type="region of interest" description="Disordered" evidence="9">
    <location>
        <begin position="418"/>
        <end position="453"/>
    </location>
</feature>
<keyword evidence="13" id="KW-1185">Reference proteome</keyword>
<proteinExistence type="inferred from homology"/>
<evidence type="ECO:0000256" key="8">
    <source>
        <dbReference type="ARBA" id="ARBA00040914"/>
    </source>
</evidence>
<organism evidence="12 13">
    <name type="scientific">Paractinoplanes pyxinae</name>
    <dbReference type="NCBI Taxonomy" id="2997416"/>
    <lineage>
        <taxon>Bacteria</taxon>
        <taxon>Bacillati</taxon>
        <taxon>Actinomycetota</taxon>
        <taxon>Actinomycetes</taxon>
        <taxon>Micromonosporales</taxon>
        <taxon>Micromonosporaceae</taxon>
        <taxon>Paractinoplanes</taxon>
    </lineage>
</organism>
<feature type="transmembrane region" description="Helical" evidence="10">
    <location>
        <begin position="7"/>
        <end position="29"/>
    </location>
</feature>
<feature type="domain" description="Major facilitator superfamily (MFS) profile" evidence="11">
    <location>
        <begin position="1"/>
        <end position="413"/>
    </location>
</feature>
<dbReference type="CDD" id="cd06173">
    <property type="entry name" value="MFS_MefA_like"/>
    <property type="match status" value="1"/>
</dbReference>
<keyword evidence="6 10" id="KW-0472">Membrane</keyword>
<dbReference type="PANTHER" id="PTHR23513:SF9">
    <property type="entry name" value="ENTEROBACTIN EXPORTER ENTS"/>
    <property type="match status" value="1"/>
</dbReference>
<evidence type="ECO:0000256" key="6">
    <source>
        <dbReference type="ARBA" id="ARBA00023136"/>
    </source>
</evidence>
<evidence type="ECO:0000313" key="13">
    <source>
        <dbReference type="Proteomes" id="UP001151002"/>
    </source>
</evidence>
<protein>
    <recommendedName>
        <fullName evidence="8">Multidrug efflux pump Tap</fullName>
    </recommendedName>
</protein>
<evidence type="ECO:0000256" key="7">
    <source>
        <dbReference type="ARBA" id="ARBA00038075"/>
    </source>
</evidence>
<gene>
    <name evidence="12" type="ORF">OWR29_19485</name>
</gene>
<sequence>MRPLPGLLAAETVSLAGSHIATVAVPWLVLVTTGSATRVGVVALAQTLPFVLAGVLGGALVDRTGPRRVAIAADVVSAITVGLIPLLHLFGQLTFGRLVATVAVSGAVAGCGAVAKRALLPVAVEVSGTPMGRATGLFEGLSRAALLVGLPLGGILVASFGPATVLLIDAASFAVAAVLVTTTVRFPAADHQTAGSAVAPAAPAAADPPPQTRAGVATRGIAAGFAFLRRDRLILAVTAMLFFTNLADQAYIAVFLPVWVRETGAGPAAFGLVGGVFGLGAVLGATAYSILAVRVPRALTFVVCFLIAGSPRLFTLALSNELWLILAVAFGAGLAIAAVNPILMAVGYERIPAHLRGRVLGVIGALSYAGLPLGGLLGGLAVDGTGLRAALLSAGALYLAVTLAPLFFLSRLTRSLEPPASVEPSTSGDASTSLYGGPSDAADHPRTPSATVG</sequence>
<comment type="subcellular location">
    <subcellularLocation>
        <location evidence="1">Cell inner membrane</location>
        <topology evidence="1">Multi-pass membrane protein</topology>
    </subcellularLocation>
</comment>
<feature type="transmembrane region" description="Helical" evidence="10">
    <location>
        <begin position="387"/>
        <end position="409"/>
    </location>
</feature>
<dbReference type="PANTHER" id="PTHR23513">
    <property type="entry name" value="INTEGRAL MEMBRANE EFFLUX PROTEIN-RELATED"/>
    <property type="match status" value="1"/>
</dbReference>
<evidence type="ECO:0000259" key="11">
    <source>
        <dbReference type="PROSITE" id="PS50850"/>
    </source>
</evidence>
<evidence type="ECO:0000256" key="1">
    <source>
        <dbReference type="ARBA" id="ARBA00004429"/>
    </source>
</evidence>
<dbReference type="InterPro" id="IPR020846">
    <property type="entry name" value="MFS_dom"/>
</dbReference>
<evidence type="ECO:0000256" key="9">
    <source>
        <dbReference type="SAM" id="MobiDB-lite"/>
    </source>
</evidence>
<feature type="transmembrane region" description="Helical" evidence="10">
    <location>
        <begin position="323"/>
        <end position="347"/>
    </location>
</feature>
<dbReference type="Proteomes" id="UP001151002">
    <property type="component" value="Unassembled WGS sequence"/>
</dbReference>
<dbReference type="Gene3D" id="1.20.1250.20">
    <property type="entry name" value="MFS general substrate transporter like domains"/>
    <property type="match status" value="1"/>
</dbReference>
<evidence type="ECO:0000256" key="10">
    <source>
        <dbReference type="SAM" id="Phobius"/>
    </source>
</evidence>
<feature type="transmembrane region" description="Helical" evidence="10">
    <location>
        <begin position="69"/>
        <end position="89"/>
    </location>
</feature>
<feature type="transmembrane region" description="Helical" evidence="10">
    <location>
        <begin position="359"/>
        <end position="381"/>
    </location>
</feature>
<keyword evidence="5 10" id="KW-1133">Transmembrane helix</keyword>
<accession>A0ABT4B3K3</accession>
<keyword evidence="4 10" id="KW-0812">Transmembrane</keyword>
<dbReference type="InterPro" id="IPR036259">
    <property type="entry name" value="MFS_trans_sf"/>
</dbReference>
<feature type="transmembrane region" description="Helical" evidence="10">
    <location>
        <begin position="268"/>
        <end position="291"/>
    </location>
</feature>
<evidence type="ECO:0000256" key="4">
    <source>
        <dbReference type="ARBA" id="ARBA00022692"/>
    </source>
</evidence>
<feature type="transmembrane region" description="Helical" evidence="10">
    <location>
        <begin position="136"/>
        <end position="157"/>
    </location>
</feature>
<feature type="transmembrane region" description="Helical" evidence="10">
    <location>
        <begin position="298"/>
        <end position="317"/>
    </location>
</feature>
<comment type="caution">
    <text evidence="12">The sequence shown here is derived from an EMBL/GenBank/DDBJ whole genome shotgun (WGS) entry which is preliminary data.</text>
</comment>
<reference evidence="12" key="1">
    <citation type="submission" date="2022-11" db="EMBL/GenBank/DDBJ databases">
        <authorList>
            <person name="Somphong A."/>
            <person name="Phongsopitanun W."/>
        </authorList>
    </citation>
    <scope>NUCLEOTIDE SEQUENCE</scope>
    <source>
        <strain evidence="12">Pm04-4</strain>
    </source>
</reference>
<feature type="transmembrane region" description="Helical" evidence="10">
    <location>
        <begin position="233"/>
        <end position="256"/>
    </location>
</feature>
<comment type="similarity">
    <text evidence="7">Belongs to the major facilitator superfamily. Drug:H(+) antiporter-3 (DHA3) (TC 2.A.1.21) family.</text>
</comment>
<evidence type="ECO:0000256" key="2">
    <source>
        <dbReference type="ARBA" id="ARBA00022448"/>
    </source>
</evidence>
<dbReference type="SUPFAM" id="SSF103473">
    <property type="entry name" value="MFS general substrate transporter"/>
    <property type="match status" value="1"/>
</dbReference>
<evidence type="ECO:0000256" key="5">
    <source>
        <dbReference type="ARBA" id="ARBA00022989"/>
    </source>
</evidence>
<feature type="compositionally biased region" description="Polar residues" evidence="9">
    <location>
        <begin position="423"/>
        <end position="434"/>
    </location>
</feature>
<dbReference type="InterPro" id="IPR011701">
    <property type="entry name" value="MFS"/>
</dbReference>
<dbReference type="EMBL" id="JAPNTZ010000006">
    <property type="protein sequence ID" value="MCY1140188.1"/>
    <property type="molecule type" value="Genomic_DNA"/>
</dbReference>
<evidence type="ECO:0000313" key="12">
    <source>
        <dbReference type="EMBL" id="MCY1140188.1"/>
    </source>
</evidence>
<keyword evidence="2" id="KW-0813">Transport</keyword>
<dbReference type="Pfam" id="PF07690">
    <property type="entry name" value="MFS_1"/>
    <property type="match status" value="1"/>
</dbReference>
<dbReference type="RefSeq" id="WP_267564334.1">
    <property type="nucleotide sequence ID" value="NZ_JAPNTZ010000006.1"/>
</dbReference>
<name>A0ABT4B3K3_9ACTN</name>